<evidence type="ECO:0000259" key="7">
    <source>
        <dbReference type="PROSITE" id="PS50240"/>
    </source>
</evidence>
<organism evidence="8 9">
    <name type="scientific">Aphanomyces euteiches</name>
    <dbReference type="NCBI Taxonomy" id="100861"/>
    <lineage>
        <taxon>Eukaryota</taxon>
        <taxon>Sar</taxon>
        <taxon>Stramenopiles</taxon>
        <taxon>Oomycota</taxon>
        <taxon>Saprolegniomycetes</taxon>
        <taxon>Saprolegniales</taxon>
        <taxon>Verrucalvaceae</taxon>
        <taxon>Aphanomyces</taxon>
    </lineage>
</organism>
<dbReference type="PRINTS" id="PR00722">
    <property type="entry name" value="CHYMOTRYPSIN"/>
</dbReference>
<proteinExistence type="inferred from homology"/>
<gene>
    <name evidence="8" type="ORF">Ae201684_005774</name>
</gene>
<protein>
    <recommendedName>
        <fullName evidence="7">Peptidase S1 domain-containing protein</fullName>
    </recommendedName>
</protein>
<evidence type="ECO:0000256" key="6">
    <source>
        <dbReference type="SAM" id="MobiDB-lite"/>
    </source>
</evidence>
<dbReference type="InterPro" id="IPR050430">
    <property type="entry name" value="Peptidase_S1"/>
</dbReference>
<feature type="region of interest" description="Disordered" evidence="6">
    <location>
        <begin position="248"/>
        <end position="290"/>
    </location>
</feature>
<feature type="compositionally biased region" description="Polar residues" evidence="6">
    <location>
        <begin position="248"/>
        <end position="263"/>
    </location>
</feature>
<dbReference type="GO" id="GO:0004252">
    <property type="term" value="F:serine-type endopeptidase activity"/>
    <property type="evidence" value="ECO:0007669"/>
    <property type="project" value="InterPro"/>
</dbReference>
<evidence type="ECO:0000256" key="3">
    <source>
        <dbReference type="ARBA" id="ARBA00023026"/>
    </source>
</evidence>
<dbReference type="SUPFAM" id="SSF50494">
    <property type="entry name" value="Trypsin-like serine proteases"/>
    <property type="match status" value="1"/>
</dbReference>
<dbReference type="InterPro" id="IPR043504">
    <property type="entry name" value="Peptidase_S1_PA_chymotrypsin"/>
</dbReference>
<sequence length="290" mass="31287">MRLNQCPVEAQVVAMLAALVVSFVTVRAVQGMINGHDVDLPTKSSIVSIHETQNGPLVCTGVLMTPRHVLTAEHCFLGAKWVKLGRGNTDEVLEINAFNVHPKAREWPVVKYDIAVVRLKQASKQQPPARLGFDSVSIGAPVVVRGRGVTAFGRINRPKQVREMNGTVVAASACEQALREPNPIHESMMCISGVFVCRGDSGGAVSIVQENGDEVVVALQSLGVKECNESTAVYTRVSTAREFIEPFLSTQPASSPQTIHQPSLSPPEDAKQPYSCANMPPRPSLASTDW</sequence>
<dbReference type="PROSITE" id="PS50240">
    <property type="entry name" value="TRYPSIN_DOM"/>
    <property type="match status" value="1"/>
</dbReference>
<dbReference type="InterPro" id="IPR001314">
    <property type="entry name" value="Peptidase_S1A"/>
</dbReference>
<evidence type="ECO:0000313" key="9">
    <source>
        <dbReference type="Proteomes" id="UP000481153"/>
    </source>
</evidence>
<dbReference type="EMBL" id="VJMJ01000076">
    <property type="protein sequence ID" value="KAF0738336.1"/>
    <property type="molecule type" value="Genomic_DNA"/>
</dbReference>
<dbReference type="Gene3D" id="2.40.10.10">
    <property type="entry name" value="Trypsin-like serine proteases"/>
    <property type="match status" value="1"/>
</dbReference>
<evidence type="ECO:0000256" key="1">
    <source>
        <dbReference type="ARBA" id="ARBA00007664"/>
    </source>
</evidence>
<keyword evidence="4" id="KW-1015">Disulfide bond</keyword>
<dbReference type="Proteomes" id="UP000481153">
    <property type="component" value="Unassembled WGS sequence"/>
</dbReference>
<dbReference type="Pfam" id="PF00089">
    <property type="entry name" value="Trypsin"/>
    <property type="match status" value="1"/>
</dbReference>
<comment type="caution">
    <text evidence="8">The sequence shown here is derived from an EMBL/GenBank/DDBJ whole genome shotgun (WGS) entry which is preliminary data.</text>
</comment>
<dbReference type="PANTHER" id="PTHR24276">
    <property type="entry name" value="POLYSERASE-RELATED"/>
    <property type="match status" value="1"/>
</dbReference>
<dbReference type="VEuPathDB" id="FungiDB:AeMF1_006612"/>
<keyword evidence="5" id="KW-0325">Glycoprotein</keyword>
<comment type="similarity">
    <text evidence="1">Belongs to the peptidase S1 family.</text>
</comment>
<dbReference type="AlphaFoldDB" id="A0A6G0XE94"/>
<keyword evidence="9" id="KW-1185">Reference proteome</keyword>
<reference evidence="8 9" key="1">
    <citation type="submission" date="2019-07" db="EMBL/GenBank/DDBJ databases">
        <title>Genomics analysis of Aphanomyces spp. identifies a new class of oomycete effector associated with host adaptation.</title>
        <authorList>
            <person name="Gaulin E."/>
        </authorList>
    </citation>
    <scope>NUCLEOTIDE SEQUENCE [LARGE SCALE GENOMIC DNA]</scope>
    <source>
        <strain evidence="8 9">ATCC 201684</strain>
    </source>
</reference>
<keyword evidence="2" id="KW-0732">Signal</keyword>
<accession>A0A6G0XE94</accession>
<keyword evidence="3" id="KW-0843">Virulence</keyword>
<evidence type="ECO:0000256" key="4">
    <source>
        <dbReference type="ARBA" id="ARBA00023157"/>
    </source>
</evidence>
<evidence type="ECO:0000256" key="5">
    <source>
        <dbReference type="ARBA" id="ARBA00023180"/>
    </source>
</evidence>
<dbReference type="SMART" id="SM00020">
    <property type="entry name" value="Tryp_SPc"/>
    <property type="match status" value="1"/>
</dbReference>
<dbReference type="PANTHER" id="PTHR24276:SF98">
    <property type="entry name" value="FI18310P1-RELATED"/>
    <property type="match status" value="1"/>
</dbReference>
<dbReference type="InterPro" id="IPR009003">
    <property type="entry name" value="Peptidase_S1_PA"/>
</dbReference>
<dbReference type="GO" id="GO:0006508">
    <property type="term" value="P:proteolysis"/>
    <property type="evidence" value="ECO:0007669"/>
    <property type="project" value="InterPro"/>
</dbReference>
<evidence type="ECO:0000256" key="2">
    <source>
        <dbReference type="ARBA" id="ARBA00022729"/>
    </source>
</evidence>
<feature type="domain" description="Peptidase S1" evidence="7">
    <location>
        <begin position="32"/>
        <end position="290"/>
    </location>
</feature>
<name>A0A6G0XE94_9STRA</name>
<evidence type="ECO:0000313" key="8">
    <source>
        <dbReference type="EMBL" id="KAF0738336.1"/>
    </source>
</evidence>
<dbReference type="InterPro" id="IPR001254">
    <property type="entry name" value="Trypsin_dom"/>
</dbReference>